<dbReference type="GO" id="GO:0031417">
    <property type="term" value="C:NatC complex"/>
    <property type="evidence" value="ECO:0007669"/>
    <property type="project" value="InterPro"/>
</dbReference>
<evidence type="ECO:0000259" key="10">
    <source>
        <dbReference type="PROSITE" id="PS50053"/>
    </source>
</evidence>
<dbReference type="SUPFAM" id="SSF50182">
    <property type="entry name" value="Sm-like ribonucleoproteins"/>
    <property type="match status" value="1"/>
</dbReference>
<dbReference type="InterPro" id="IPR019557">
    <property type="entry name" value="AminoTfrase-like_pln_mobile"/>
</dbReference>
<keyword evidence="8" id="KW-0539">Nucleus</keyword>
<organism evidence="11 12">
    <name type="scientific">Lolium multiflorum</name>
    <name type="common">Italian ryegrass</name>
    <name type="synonym">Lolium perenne subsp. multiflorum</name>
    <dbReference type="NCBI Taxonomy" id="4521"/>
    <lineage>
        <taxon>Eukaryota</taxon>
        <taxon>Viridiplantae</taxon>
        <taxon>Streptophyta</taxon>
        <taxon>Embryophyta</taxon>
        <taxon>Tracheophyta</taxon>
        <taxon>Spermatophyta</taxon>
        <taxon>Magnoliopsida</taxon>
        <taxon>Liliopsida</taxon>
        <taxon>Poales</taxon>
        <taxon>Poaceae</taxon>
        <taxon>BOP clade</taxon>
        <taxon>Pooideae</taxon>
        <taxon>Poodae</taxon>
        <taxon>Poeae</taxon>
        <taxon>Poeae Chloroplast Group 2 (Poeae type)</taxon>
        <taxon>Loliodinae</taxon>
        <taxon>Loliinae</taxon>
        <taxon>Lolium</taxon>
    </lineage>
</organism>
<comment type="subcellular location">
    <subcellularLocation>
        <location evidence="2">Cytoplasm</location>
    </subcellularLocation>
    <subcellularLocation>
        <location evidence="1">Nucleus</location>
    </subcellularLocation>
</comment>
<feature type="region of interest" description="Disordered" evidence="9">
    <location>
        <begin position="655"/>
        <end position="683"/>
    </location>
</feature>
<dbReference type="Proteomes" id="UP001231189">
    <property type="component" value="Unassembled WGS sequence"/>
</dbReference>
<evidence type="ECO:0000256" key="3">
    <source>
        <dbReference type="ARBA" id="ARBA00008430"/>
    </source>
</evidence>
<dbReference type="CDD" id="cd01803">
    <property type="entry name" value="Ubl_ubiquitin"/>
    <property type="match status" value="4"/>
</dbReference>
<keyword evidence="4" id="KW-0963">Cytoplasm</keyword>
<feature type="compositionally biased region" description="Acidic residues" evidence="9">
    <location>
        <begin position="713"/>
        <end position="724"/>
    </location>
</feature>
<dbReference type="PROSITE" id="PS50053">
    <property type="entry name" value="UBIQUITIN_2"/>
    <property type="match status" value="4"/>
</dbReference>
<name>A0AAD8VLR0_LOLMU</name>
<accession>A0AAD8VLR0</accession>
<dbReference type="Pfam" id="PF01423">
    <property type="entry name" value="LSM"/>
    <property type="match status" value="1"/>
</dbReference>
<dbReference type="Gene3D" id="2.30.30.100">
    <property type="match status" value="1"/>
</dbReference>
<dbReference type="InterPro" id="IPR034110">
    <property type="entry name" value="LSMD1_Sm"/>
</dbReference>
<dbReference type="SUPFAM" id="SSF54236">
    <property type="entry name" value="Ubiquitin-like"/>
    <property type="match status" value="4"/>
</dbReference>
<feature type="region of interest" description="Disordered" evidence="9">
    <location>
        <begin position="696"/>
        <end position="748"/>
    </location>
</feature>
<dbReference type="InterPro" id="IPR050158">
    <property type="entry name" value="Ubiquitin_ubiquitin-like"/>
</dbReference>
<dbReference type="SMART" id="SM00213">
    <property type="entry name" value="UBQ"/>
    <property type="match status" value="4"/>
</dbReference>
<keyword evidence="12" id="KW-1185">Reference proteome</keyword>
<dbReference type="GO" id="GO:0005634">
    <property type="term" value="C:nucleus"/>
    <property type="evidence" value="ECO:0007669"/>
    <property type="project" value="UniProtKB-SubCell"/>
</dbReference>
<comment type="similarity">
    <text evidence="3">Belongs to the ubiquitin family.</text>
</comment>
<keyword evidence="7" id="KW-0832">Ubl conjugation</keyword>
<feature type="compositionally biased region" description="Basic residues" evidence="9">
    <location>
        <begin position="731"/>
        <end position="741"/>
    </location>
</feature>
<dbReference type="PRINTS" id="PR00348">
    <property type="entry name" value="UBIQUITIN"/>
</dbReference>
<dbReference type="Gene3D" id="3.10.20.90">
    <property type="entry name" value="Phosphatidylinositol 3-kinase Catalytic Subunit, Chain A, domain 1"/>
    <property type="match status" value="4"/>
</dbReference>
<evidence type="ECO:0000256" key="6">
    <source>
        <dbReference type="ARBA" id="ARBA00022737"/>
    </source>
</evidence>
<reference evidence="11" key="1">
    <citation type="submission" date="2023-07" db="EMBL/GenBank/DDBJ databases">
        <title>A chromosome-level genome assembly of Lolium multiflorum.</title>
        <authorList>
            <person name="Chen Y."/>
            <person name="Copetti D."/>
            <person name="Kolliker R."/>
            <person name="Studer B."/>
        </authorList>
    </citation>
    <scope>NUCLEOTIDE SEQUENCE</scope>
    <source>
        <strain evidence="11">02402/16</strain>
        <tissue evidence="11">Leaf</tissue>
    </source>
</reference>
<evidence type="ECO:0000256" key="4">
    <source>
        <dbReference type="ARBA" id="ARBA00022490"/>
    </source>
</evidence>
<keyword evidence="5" id="KW-1017">Isopeptide bond</keyword>
<dbReference type="EMBL" id="JAUUTY010000007">
    <property type="protein sequence ID" value="KAK1612362.1"/>
    <property type="molecule type" value="Genomic_DNA"/>
</dbReference>
<evidence type="ECO:0000256" key="9">
    <source>
        <dbReference type="SAM" id="MobiDB-lite"/>
    </source>
</evidence>
<evidence type="ECO:0000256" key="7">
    <source>
        <dbReference type="ARBA" id="ARBA00022843"/>
    </source>
</evidence>
<gene>
    <name evidence="11" type="ORF">QYE76_036035</name>
</gene>
<dbReference type="InterPro" id="IPR019956">
    <property type="entry name" value="Ubiquitin_dom"/>
</dbReference>
<evidence type="ECO:0000256" key="2">
    <source>
        <dbReference type="ARBA" id="ARBA00004496"/>
    </source>
</evidence>
<proteinExistence type="inferred from homology"/>
<feature type="domain" description="Ubiquitin-like" evidence="10">
    <location>
        <begin position="77"/>
        <end position="152"/>
    </location>
</feature>
<dbReference type="PROSITE" id="PS00299">
    <property type="entry name" value="UBIQUITIN_1"/>
    <property type="match status" value="4"/>
</dbReference>
<dbReference type="Pfam" id="PF00240">
    <property type="entry name" value="ubiquitin"/>
    <property type="match status" value="4"/>
</dbReference>
<evidence type="ECO:0000256" key="5">
    <source>
        <dbReference type="ARBA" id="ARBA00022499"/>
    </source>
</evidence>
<dbReference type="InterPro" id="IPR010920">
    <property type="entry name" value="LSM_dom_sf"/>
</dbReference>
<evidence type="ECO:0000313" key="11">
    <source>
        <dbReference type="EMBL" id="KAK1612362.1"/>
    </source>
</evidence>
<dbReference type="InterPro" id="IPR029071">
    <property type="entry name" value="Ubiquitin-like_domsf"/>
</dbReference>
<sequence length="935" mass="106145">MQIFVKTLTGKTITLEVESSDTIDNVKAKIQDKEGIPPDQQRLIFAGKQLEDGRTLADYNIQKESTLHLVLRLRGGMQIFVKTLTGKTITLEVESSDTIDNVKAKIQDKEGIPPDQQRLIFAGKQLEDGHTLADYNIQKESTLHLVLRLRGGMQIFVKTLTGKTITLEVESSDTIDNVKAKIQDKEGIPPDQQRLIFAGKQLEDGRTLADYNIQKESTLHLVLRLRGGMQIFVKTLTGKTITLEVESSDTIDNVKAKIQDKEGIPPDQQRLIFAGKQLEDGRTLADYNIQKESTLHLVLRLRGGQRVFVFSLGYLLVNWTKLVAGLGAAVLVDACSYFPYGAGTSYQLGGLGHSPRGHGLITMRTLIGSRLGAYLWDNVSEMTSDPNIMYRHYTEELDTLTAEQVDWEPYGTYYRIGAAMPNLNQKCTEEARFWRMRCPLICLWLVEYHQPHRVIRQFGLYQECPPQWQDTDKELHRLDRQQQRKITNWPVHHSGHVTAFQHCLEATRNGGPVEIVPHDLAAFNNYLQWFHENMRIELVKHAYDDNILDDPIEFDEVAQSQHDTYARRGRSTSIASELNFVRSEIQETADECEVMWDQSLRDEKPVGPLRHFIKNTAQKMRRLANLLGEIPTSSRAGGMDYFVIPDDEEILSQSISRGKKQAPRLAYQLKPRGKAPNRYTPEDYVNRGKKVVIEEDEGPWRSSLSRMRNDEPLSSEEEEQEEQQQQEPRQRTKRMAVRKQPKAQAQARFAPFHLPPISSPSSDRHQPPCFLLSPGHAAARCLPRPRRPVRSWRVRYPPRPPFPCSEGAFVGAMEGPSDGHIPLGPGDAYINSSTAPADTTSRSSPHVSRLQKLLYRRMLVGVNDGRYFLGLFHCIDKQGNIILQDAVEYRSARHSSSSPMEQRCLGLILIPAACRSSCHVDCFIEEQMSLLSLDK</sequence>
<dbReference type="PANTHER" id="PTHR10666">
    <property type="entry name" value="UBIQUITIN"/>
    <property type="match status" value="1"/>
</dbReference>
<dbReference type="FunFam" id="3.10.20.90:FF:000011">
    <property type="entry name" value="Polyubiquitin Ubiquitin"/>
    <property type="match status" value="1"/>
</dbReference>
<protein>
    <recommendedName>
        <fullName evidence="10">Ubiquitin-like domain-containing protein</fullName>
    </recommendedName>
</protein>
<feature type="domain" description="Ubiquitin-like" evidence="10">
    <location>
        <begin position="153"/>
        <end position="228"/>
    </location>
</feature>
<dbReference type="GO" id="GO:0003729">
    <property type="term" value="F:mRNA binding"/>
    <property type="evidence" value="ECO:0007669"/>
    <property type="project" value="UniProtKB-ARBA"/>
</dbReference>
<dbReference type="CDD" id="cd06168">
    <property type="entry name" value="LSMD1"/>
    <property type="match status" value="1"/>
</dbReference>
<dbReference type="AlphaFoldDB" id="A0AAD8VLR0"/>
<feature type="domain" description="Ubiquitin-like" evidence="10">
    <location>
        <begin position="1"/>
        <end position="76"/>
    </location>
</feature>
<dbReference type="InterPro" id="IPR019954">
    <property type="entry name" value="Ubiquitin_CS"/>
</dbReference>
<comment type="caution">
    <text evidence="11">The sequence shown here is derived from an EMBL/GenBank/DDBJ whole genome shotgun (WGS) entry which is preliminary data.</text>
</comment>
<feature type="domain" description="Ubiquitin-like" evidence="10">
    <location>
        <begin position="229"/>
        <end position="304"/>
    </location>
</feature>
<evidence type="ECO:0000313" key="12">
    <source>
        <dbReference type="Proteomes" id="UP001231189"/>
    </source>
</evidence>
<evidence type="ECO:0000256" key="1">
    <source>
        <dbReference type="ARBA" id="ARBA00004123"/>
    </source>
</evidence>
<dbReference type="Pfam" id="PF10536">
    <property type="entry name" value="PMD"/>
    <property type="match status" value="1"/>
</dbReference>
<keyword evidence="6" id="KW-0677">Repeat</keyword>
<evidence type="ECO:0000256" key="8">
    <source>
        <dbReference type="ARBA" id="ARBA00023242"/>
    </source>
</evidence>
<dbReference type="FunFam" id="3.10.20.90:FF:000016">
    <property type="entry name" value="Polyubiquitin 3"/>
    <property type="match status" value="3"/>
</dbReference>
<dbReference type="InterPro" id="IPR000626">
    <property type="entry name" value="Ubiquitin-like_dom"/>
</dbReference>
<dbReference type="InterPro" id="IPR001163">
    <property type="entry name" value="Sm_dom_euk/arc"/>
</dbReference>